<dbReference type="VEuPathDB" id="FungiDB:CPSG_10209"/>
<organism evidence="2">
    <name type="scientific">Coccidioides posadasii (strain RMSCC 757 / Silveira)</name>
    <name type="common">Valley fever fungus</name>
    <dbReference type="NCBI Taxonomy" id="443226"/>
    <lineage>
        <taxon>Eukaryota</taxon>
        <taxon>Fungi</taxon>
        <taxon>Dikarya</taxon>
        <taxon>Ascomycota</taxon>
        <taxon>Pezizomycotina</taxon>
        <taxon>Eurotiomycetes</taxon>
        <taxon>Eurotiomycetidae</taxon>
        <taxon>Onygenales</taxon>
        <taxon>Onygenaceae</taxon>
        <taxon>Coccidioides</taxon>
    </lineage>
</organism>
<dbReference type="AlphaFoldDB" id="E9DK60"/>
<protein>
    <submittedName>
        <fullName evidence="1">Uncharacterized protein</fullName>
    </submittedName>
</protein>
<dbReference type="EMBL" id="GL636533">
    <property type="protein sequence ID" value="EFW13204.1"/>
    <property type="molecule type" value="Genomic_DNA"/>
</dbReference>
<evidence type="ECO:0000313" key="2">
    <source>
        <dbReference type="Proteomes" id="UP000002497"/>
    </source>
</evidence>
<keyword evidence="2" id="KW-1185">Reference proteome</keyword>
<sequence>MFLGLLLSGFRGIFPFSLLLLLLRRHPNDIRILKQSCTVLSGDPLLAPFFESIKLQPKASFSPLILSLLLPSPSHLVSTPVLWSHKHPLLPLYT</sequence>
<accession>E9DK60</accession>
<evidence type="ECO:0000313" key="1">
    <source>
        <dbReference type="EMBL" id="EFW13204.1"/>
    </source>
</evidence>
<gene>
    <name evidence="1" type="ORF">CPSG_10209</name>
</gene>
<dbReference type="Proteomes" id="UP000002497">
    <property type="component" value="Unassembled WGS sequence"/>
</dbReference>
<dbReference type="HOGENOM" id="CLU_2385989_0_0_1"/>
<reference evidence="2" key="2">
    <citation type="submission" date="2010-03" db="EMBL/GenBank/DDBJ databases">
        <title>The genome sequence of Coccidioides posadasii strain Silveira.</title>
        <authorList>
            <consortium name="The Broad Institute Genome Sequencing Center for Infectious Disease"/>
            <person name="Neafsey D."/>
            <person name="Orbach M."/>
            <person name="Henn M.R."/>
            <person name="Cole G.T."/>
            <person name="Galgiani J."/>
            <person name="Gardner M.J."/>
            <person name="Kirkland T.N."/>
            <person name="Taylor J.W."/>
            <person name="Young S.K."/>
            <person name="Zeng Q."/>
            <person name="Koehrsen M."/>
            <person name="Alvarado L."/>
            <person name="Berlin A."/>
            <person name="Borenstein D."/>
            <person name="Chapman S.B."/>
            <person name="Chen Z."/>
            <person name="Engels R."/>
            <person name="Freedman E."/>
            <person name="Gellesch M."/>
            <person name="Goldberg J."/>
            <person name="Griggs A."/>
            <person name="Gujja S."/>
            <person name="Heilman E."/>
            <person name="Heiman D."/>
            <person name="Howarth C."/>
            <person name="Jen D."/>
            <person name="Larson L."/>
            <person name="Mehta T."/>
            <person name="Neiman D."/>
            <person name="Park D."/>
            <person name="Pearson M."/>
            <person name="Richards J."/>
            <person name="Roberts A."/>
            <person name="Saif S."/>
            <person name="Shea T."/>
            <person name="Shenoy N."/>
            <person name="Sisk P."/>
            <person name="Stolte C."/>
            <person name="Sykes S."/>
            <person name="Walk T."/>
            <person name="White J."/>
            <person name="Yandava C."/>
            <person name="Haas B."/>
            <person name="Nusbaum C."/>
            <person name="Birren B."/>
        </authorList>
    </citation>
    <scope>NUCLEOTIDE SEQUENCE [LARGE SCALE GENOMIC DNA]</scope>
    <source>
        <strain evidence="2">RMSCC 757 / Silveira</strain>
    </source>
</reference>
<reference evidence="2" key="1">
    <citation type="journal article" date="2010" name="Genome Res.">
        <title>Population genomic sequencing of Coccidioides fungi reveals recent hybridization and transposon control.</title>
        <authorList>
            <person name="Neafsey D.E."/>
            <person name="Barker B.M."/>
            <person name="Sharpton T.J."/>
            <person name="Stajich J.E."/>
            <person name="Park D.J."/>
            <person name="Whiston E."/>
            <person name="Hung C.-Y."/>
            <person name="McMahan C."/>
            <person name="White J."/>
            <person name="Sykes S."/>
            <person name="Heiman D."/>
            <person name="Young S."/>
            <person name="Zeng Q."/>
            <person name="Abouelleil A."/>
            <person name="Aftuck L."/>
            <person name="Bessette D."/>
            <person name="Brown A."/>
            <person name="FitzGerald M."/>
            <person name="Lui A."/>
            <person name="Macdonald J.P."/>
            <person name="Priest M."/>
            <person name="Orbach M.J."/>
            <person name="Galgiani J.N."/>
            <person name="Kirkland T.N."/>
            <person name="Cole G.T."/>
            <person name="Birren B.W."/>
            <person name="Henn M.R."/>
            <person name="Taylor J.W."/>
            <person name="Rounsley S.D."/>
        </authorList>
    </citation>
    <scope>NUCLEOTIDE SEQUENCE [LARGE SCALE GENOMIC DNA]</scope>
    <source>
        <strain evidence="2">RMSCC 757 / Silveira</strain>
    </source>
</reference>
<name>E9DK60_COCPS</name>
<proteinExistence type="predicted"/>